<dbReference type="EnsemblFungi" id="MAPG_06279T0">
    <property type="protein sequence ID" value="MAPG_06279T0"/>
    <property type="gene ID" value="MAPG_06279"/>
</dbReference>
<dbReference type="Gene3D" id="3.90.640.10">
    <property type="entry name" value="Actin, Chain A, domain 4"/>
    <property type="match status" value="1"/>
</dbReference>
<feature type="region of interest" description="Disordered" evidence="1">
    <location>
        <begin position="523"/>
        <end position="559"/>
    </location>
</feature>
<sequence>MHPLHGFQAPSSSNILSFNPPHSFQAPSSPKKILPQPAPKPQLITRSGPGNTRTAMQTSVRGDDKPKLAVAIDFGTTFTKAAIMALIPGYSPNIIEVRDYPSCPRDTRMVPSVLSYSADGESRGGVSFGPEAQNDLDLEGSDRVVYGRFKPKFPSGMVQPLNAPGPMRHVQELYLVMAQAMYLHIRDCYTSVIEAYPGVFFPDWEDIPVEFCFTVPAVGDPQIAGEKLKELARRAGFGSVPGHSVCADVLTEGEASAIYSLMHSKDSRGLENGKTLVVVDVGGATSDLCVLKIVDRDAAQVSLDFADPVRGQQIGSTKVNEELEQLLSQFLAGRVDDPVSWARAITSLPDVEEMKVQVCSGVQKDEDLKIGLPERAILQTGTQGASAPELSIAGLSMDDNVVKIKSDLMRRLVDTQVLGTGARGEMCLKRQLDAVIEDVMIKRPEGASAEVDRILWSGGFGSSAYVRGQLQKRLVEERDCDPQRSWAPVHSNIKGLDFSVSSDPQLCVCKGALYHWLKDRETSRPGQAESAQAQKKQKGSWWRRLFGRQKRGAGPKTAQ</sequence>
<dbReference type="STRING" id="644358.A0A0C4E1L5"/>
<accession>A0A0C4E1L5</accession>
<evidence type="ECO:0008006" key="5">
    <source>
        <dbReference type="Google" id="ProtNLM"/>
    </source>
</evidence>
<reference evidence="2" key="3">
    <citation type="submission" date="2011-03" db="EMBL/GenBank/DDBJ databases">
        <title>Annotation of Magnaporthe poae ATCC 64411.</title>
        <authorList>
            <person name="Ma L.-J."/>
            <person name="Dead R."/>
            <person name="Young S.K."/>
            <person name="Zeng Q."/>
            <person name="Gargeya S."/>
            <person name="Fitzgerald M."/>
            <person name="Haas B."/>
            <person name="Abouelleil A."/>
            <person name="Alvarado L."/>
            <person name="Arachchi H.M."/>
            <person name="Berlin A."/>
            <person name="Brown A."/>
            <person name="Chapman S.B."/>
            <person name="Chen Z."/>
            <person name="Dunbar C."/>
            <person name="Freedman E."/>
            <person name="Gearin G."/>
            <person name="Gellesch M."/>
            <person name="Goldberg J."/>
            <person name="Griggs A."/>
            <person name="Gujja S."/>
            <person name="Heiman D."/>
            <person name="Howarth C."/>
            <person name="Larson L."/>
            <person name="Lui A."/>
            <person name="MacDonald P.J.P."/>
            <person name="Mehta T."/>
            <person name="Montmayeur A."/>
            <person name="Murphy C."/>
            <person name="Neiman D."/>
            <person name="Pearson M."/>
            <person name="Priest M."/>
            <person name="Roberts A."/>
            <person name="Saif S."/>
            <person name="Shea T."/>
            <person name="Shenoy N."/>
            <person name="Sisk P."/>
            <person name="Stolte C."/>
            <person name="Sykes S."/>
            <person name="Yandava C."/>
            <person name="Wortman J."/>
            <person name="Nusbaum C."/>
            <person name="Birren B."/>
        </authorList>
    </citation>
    <scope>NUCLEOTIDE SEQUENCE</scope>
    <source>
        <strain evidence="2">ATCC 64411</strain>
    </source>
</reference>
<dbReference type="CDD" id="cd10170">
    <property type="entry name" value="ASKHA_NBD_HSP70"/>
    <property type="match status" value="1"/>
</dbReference>
<keyword evidence="4" id="KW-1185">Reference proteome</keyword>
<feature type="compositionally biased region" description="Polar residues" evidence="1">
    <location>
        <begin position="9"/>
        <end position="28"/>
    </location>
</feature>
<dbReference type="PANTHER" id="PTHR14187">
    <property type="entry name" value="ALPHA KINASE/ELONGATION FACTOR 2 KINASE"/>
    <property type="match status" value="1"/>
</dbReference>
<feature type="region of interest" description="Disordered" evidence="1">
    <location>
        <begin position="1"/>
        <end position="62"/>
    </location>
</feature>
<evidence type="ECO:0000256" key="1">
    <source>
        <dbReference type="SAM" id="MobiDB-lite"/>
    </source>
</evidence>
<dbReference type="OrthoDB" id="2394218at2759"/>
<reference evidence="3" key="4">
    <citation type="journal article" date="2015" name="G3 (Bethesda)">
        <title>Genome sequences of three phytopathogenic species of the Magnaporthaceae family of fungi.</title>
        <authorList>
            <person name="Okagaki L.H."/>
            <person name="Nunes C.C."/>
            <person name="Sailsbery J."/>
            <person name="Clay B."/>
            <person name="Brown D."/>
            <person name="John T."/>
            <person name="Oh Y."/>
            <person name="Young N."/>
            <person name="Fitzgerald M."/>
            <person name="Haas B.J."/>
            <person name="Zeng Q."/>
            <person name="Young S."/>
            <person name="Adiconis X."/>
            <person name="Fan L."/>
            <person name="Levin J.Z."/>
            <person name="Mitchell T.K."/>
            <person name="Okubara P.A."/>
            <person name="Farman M.L."/>
            <person name="Kohn L.M."/>
            <person name="Birren B."/>
            <person name="Ma L.-J."/>
            <person name="Dean R.A."/>
        </authorList>
    </citation>
    <scope>NUCLEOTIDE SEQUENCE</scope>
    <source>
        <strain evidence="3">ATCC 64411 / 73-15</strain>
    </source>
</reference>
<dbReference type="Gene3D" id="3.30.420.40">
    <property type="match status" value="2"/>
</dbReference>
<dbReference type="InterPro" id="IPR043129">
    <property type="entry name" value="ATPase_NBD"/>
</dbReference>
<protein>
    <recommendedName>
        <fullName evidence="5">Hsp70-like protein</fullName>
    </recommendedName>
</protein>
<name>A0A0C4E1L5_MAGP6</name>
<dbReference type="Proteomes" id="UP000011715">
    <property type="component" value="Unassembled WGS sequence"/>
</dbReference>
<dbReference type="AlphaFoldDB" id="A0A0C4E1L5"/>
<dbReference type="PANTHER" id="PTHR14187:SF5">
    <property type="entry name" value="HEAT SHOCK 70 KDA PROTEIN 12A"/>
    <property type="match status" value="1"/>
</dbReference>
<organism evidence="3 4">
    <name type="scientific">Magnaporthiopsis poae (strain ATCC 64411 / 73-15)</name>
    <name type="common">Kentucky bluegrass fungus</name>
    <name type="synonym">Magnaporthe poae</name>
    <dbReference type="NCBI Taxonomy" id="644358"/>
    <lineage>
        <taxon>Eukaryota</taxon>
        <taxon>Fungi</taxon>
        <taxon>Dikarya</taxon>
        <taxon>Ascomycota</taxon>
        <taxon>Pezizomycotina</taxon>
        <taxon>Sordariomycetes</taxon>
        <taxon>Sordariomycetidae</taxon>
        <taxon>Magnaporthales</taxon>
        <taxon>Magnaporthaceae</taxon>
        <taxon>Magnaporthiopsis</taxon>
    </lineage>
</organism>
<reference evidence="2" key="1">
    <citation type="submission" date="2010-05" db="EMBL/GenBank/DDBJ databases">
        <title>The Genome Sequence of Magnaporthe poae strain ATCC 64411.</title>
        <authorList>
            <consortium name="The Broad Institute Genome Sequencing Platform"/>
            <consortium name="Broad Institute Genome Sequencing Center for Infectious Disease"/>
            <person name="Ma L.-J."/>
            <person name="Dead R."/>
            <person name="Young S."/>
            <person name="Zeng Q."/>
            <person name="Koehrsen M."/>
            <person name="Alvarado L."/>
            <person name="Berlin A."/>
            <person name="Chapman S.B."/>
            <person name="Chen Z."/>
            <person name="Freedman E."/>
            <person name="Gellesch M."/>
            <person name="Goldberg J."/>
            <person name="Griggs A."/>
            <person name="Gujja S."/>
            <person name="Heilman E.R."/>
            <person name="Heiman D."/>
            <person name="Hepburn T."/>
            <person name="Howarth C."/>
            <person name="Jen D."/>
            <person name="Larson L."/>
            <person name="Mehta T."/>
            <person name="Neiman D."/>
            <person name="Pearson M."/>
            <person name="Roberts A."/>
            <person name="Saif S."/>
            <person name="Shea T."/>
            <person name="Shenoy N."/>
            <person name="Sisk P."/>
            <person name="Stolte C."/>
            <person name="Sykes S."/>
            <person name="Walk T."/>
            <person name="White J."/>
            <person name="Yandava C."/>
            <person name="Haas B."/>
            <person name="Nusbaum C."/>
            <person name="Birren B."/>
        </authorList>
    </citation>
    <scope>NUCLEOTIDE SEQUENCE</scope>
    <source>
        <strain evidence="2">ATCC 64411</strain>
    </source>
</reference>
<dbReference type="VEuPathDB" id="FungiDB:MAPG_06279"/>
<reference evidence="3" key="5">
    <citation type="submission" date="2015-06" db="UniProtKB">
        <authorList>
            <consortium name="EnsemblFungi"/>
        </authorList>
    </citation>
    <scope>IDENTIFICATION</scope>
    <source>
        <strain evidence="3">ATCC 64411</strain>
    </source>
</reference>
<dbReference type="SUPFAM" id="SSF53067">
    <property type="entry name" value="Actin-like ATPase domain"/>
    <property type="match status" value="2"/>
</dbReference>
<proteinExistence type="predicted"/>
<evidence type="ECO:0000313" key="3">
    <source>
        <dbReference type="EnsemblFungi" id="MAPG_06279T0"/>
    </source>
</evidence>
<feature type="compositionally biased region" description="Polar residues" evidence="1">
    <location>
        <begin position="44"/>
        <end position="60"/>
    </location>
</feature>
<reference evidence="4" key="2">
    <citation type="submission" date="2010-05" db="EMBL/GenBank/DDBJ databases">
        <title>The genome sequence of Magnaporthe poae strain ATCC 64411.</title>
        <authorList>
            <person name="Ma L.-J."/>
            <person name="Dead R."/>
            <person name="Young S."/>
            <person name="Zeng Q."/>
            <person name="Koehrsen M."/>
            <person name="Alvarado L."/>
            <person name="Berlin A."/>
            <person name="Chapman S.B."/>
            <person name="Chen Z."/>
            <person name="Freedman E."/>
            <person name="Gellesch M."/>
            <person name="Goldberg J."/>
            <person name="Griggs A."/>
            <person name="Gujja S."/>
            <person name="Heilman E.R."/>
            <person name="Heiman D."/>
            <person name="Hepburn T."/>
            <person name="Howarth C."/>
            <person name="Jen D."/>
            <person name="Larson L."/>
            <person name="Mehta T."/>
            <person name="Neiman D."/>
            <person name="Pearson M."/>
            <person name="Roberts A."/>
            <person name="Saif S."/>
            <person name="Shea T."/>
            <person name="Shenoy N."/>
            <person name="Sisk P."/>
            <person name="Stolte C."/>
            <person name="Sykes S."/>
            <person name="Walk T."/>
            <person name="White J."/>
            <person name="Yandava C."/>
            <person name="Haas B."/>
            <person name="Nusbaum C."/>
            <person name="Birren B."/>
        </authorList>
    </citation>
    <scope>NUCLEOTIDE SEQUENCE [LARGE SCALE GENOMIC DNA]</scope>
    <source>
        <strain evidence="4">ATCC 64411 / 73-15</strain>
    </source>
</reference>
<gene>
    <name evidence="2" type="ORF">MAPG_06279</name>
</gene>
<dbReference type="EMBL" id="GL876970">
    <property type="protein sequence ID" value="KLU87278.1"/>
    <property type="molecule type" value="Genomic_DNA"/>
</dbReference>
<evidence type="ECO:0000313" key="4">
    <source>
        <dbReference type="Proteomes" id="UP000011715"/>
    </source>
</evidence>
<dbReference type="eggNOG" id="KOG0101">
    <property type="taxonomic scope" value="Eukaryota"/>
</dbReference>
<evidence type="ECO:0000313" key="2">
    <source>
        <dbReference type="EMBL" id="KLU87278.1"/>
    </source>
</evidence>
<dbReference type="EMBL" id="ADBL01001511">
    <property type="status" value="NOT_ANNOTATED_CDS"/>
    <property type="molecule type" value="Genomic_DNA"/>
</dbReference>